<protein>
    <submittedName>
        <fullName evidence="1">Uncharacterized protein</fullName>
    </submittedName>
</protein>
<gene>
    <name evidence="1" type="ORF">HNY73_010546</name>
</gene>
<accession>A0A8T0F6A4</accession>
<proteinExistence type="predicted"/>
<sequence length="97" mass="10826">MKSLIGDLGSSLLRVYHSVIRSKLDYGSVMYSGTVSYLSRLNHVYNQALRLCYGAFRTSPMNSATPVLIYVDSRHTPSTPLLALGIMWYYASSSVRV</sequence>
<dbReference type="EMBL" id="JABXBU010000030">
    <property type="protein sequence ID" value="KAF8784939.1"/>
    <property type="molecule type" value="Genomic_DNA"/>
</dbReference>
<dbReference type="Proteomes" id="UP000807504">
    <property type="component" value="Unassembled WGS sequence"/>
</dbReference>
<comment type="caution">
    <text evidence="1">The sequence shown here is derived from an EMBL/GenBank/DDBJ whole genome shotgun (WGS) entry which is preliminary data.</text>
</comment>
<name>A0A8T0F6A4_ARGBR</name>
<evidence type="ECO:0000313" key="1">
    <source>
        <dbReference type="EMBL" id="KAF8784939.1"/>
    </source>
</evidence>
<organism evidence="1 2">
    <name type="scientific">Argiope bruennichi</name>
    <name type="common">Wasp spider</name>
    <name type="synonym">Aranea bruennichi</name>
    <dbReference type="NCBI Taxonomy" id="94029"/>
    <lineage>
        <taxon>Eukaryota</taxon>
        <taxon>Metazoa</taxon>
        <taxon>Ecdysozoa</taxon>
        <taxon>Arthropoda</taxon>
        <taxon>Chelicerata</taxon>
        <taxon>Arachnida</taxon>
        <taxon>Araneae</taxon>
        <taxon>Araneomorphae</taxon>
        <taxon>Entelegynae</taxon>
        <taxon>Araneoidea</taxon>
        <taxon>Araneidae</taxon>
        <taxon>Argiope</taxon>
    </lineage>
</organism>
<reference evidence="1" key="1">
    <citation type="journal article" date="2020" name="bioRxiv">
        <title>Chromosome-level reference genome of the European wasp spider Argiope bruennichi: a resource for studies on range expansion and evolutionary adaptation.</title>
        <authorList>
            <person name="Sheffer M.M."/>
            <person name="Hoppe A."/>
            <person name="Krehenwinkel H."/>
            <person name="Uhl G."/>
            <person name="Kuss A.W."/>
            <person name="Jensen L."/>
            <person name="Jensen C."/>
            <person name="Gillespie R.G."/>
            <person name="Hoff K.J."/>
            <person name="Prost S."/>
        </authorList>
    </citation>
    <scope>NUCLEOTIDE SEQUENCE</scope>
</reference>
<keyword evidence="2" id="KW-1185">Reference proteome</keyword>
<dbReference type="AlphaFoldDB" id="A0A8T0F6A4"/>
<reference evidence="1" key="2">
    <citation type="submission" date="2020-06" db="EMBL/GenBank/DDBJ databases">
        <authorList>
            <person name="Sheffer M."/>
        </authorList>
    </citation>
    <scope>NUCLEOTIDE SEQUENCE</scope>
</reference>
<evidence type="ECO:0000313" key="2">
    <source>
        <dbReference type="Proteomes" id="UP000807504"/>
    </source>
</evidence>